<dbReference type="EMBL" id="CCYA01000267">
    <property type="protein sequence ID" value="CEH15614.1"/>
    <property type="molecule type" value="Genomic_DNA"/>
</dbReference>
<proteinExistence type="predicted"/>
<evidence type="ECO:0000313" key="1">
    <source>
        <dbReference type="EMBL" id="CEH15614.1"/>
    </source>
</evidence>
<organism evidence="1 2">
    <name type="scientific">Ceraceosorus bombacis</name>
    <dbReference type="NCBI Taxonomy" id="401625"/>
    <lineage>
        <taxon>Eukaryota</taxon>
        <taxon>Fungi</taxon>
        <taxon>Dikarya</taxon>
        <taxon>Basidiomycota</taxon>
        <taxon>Ustilaginomycotina</taxon>
        <taxon>Exobasidiomycetes</taxon>
        <taxon>Ceraceosorales</taxon>
        <taxon>Ceraceosoraceae</taxon>
        <taxon>Ceraceosorus</taxon>
    </lineage>
</organism>
<dbReference type="Proteomes" id="UP000054845">
    <property type="component" value="Unassembled WGS sequence"/>
</dbReference>
<accession>A0A0P1BHD8</accession>
<sequence length="74" mass="8078">MLPLHDDSAACLQRLVHHKTHDWLSETSTSTTTSFASCLEALDCTHRAHGSHPSSRTIIRTCASLSSFHSTGET</sequence>
<keyword evidence="2" id="KW-1185">Reference proteome</keyword>
<dbReference type="AlphaFoldDB" id="A0A0P1BHD8"/>
<name>A0A0P1BHD8_9BASI</name>
<evidence type="ECO:0000313" key="2">
    <source>
        <dbReference type="Proteomes" id="UP000054845"/>
    </source>
</evidence>
<reference evidence="1 2" key="1">
    <citation type="submission" date="2014-09" db="EMBL/GenBank/DDBJ databases">
        <authorList>
            <person name="Magalhaes I.L.F."/>
            <person name="Oliveira U."/>
            <person name="Santos F.R."/>
            <person name="Vidigal T.H.D.A."/>
            <person name="Brescovit A.D."/>
            <person name="Santos A.J."/>
        </authorList>
    </citation>
    <scope>NUCLEOTIDE SEQUENCE [LARGE SCALE GENOMIC DNA]</scope>
</reference>
<protein>
    <submittedName>
        <fullName evidence="1">Uncharacterized protein</fullName>
    </submittedName>
</protein>